<dbReference type="GO" id="GO:0046330">
    <property type="term" value="P:positive regulation of JNK cascade"/>
    <property type="evidence" value="ECO:0007669"/>
    <property type="project" value="InterPro"/>
</dbReference>
<evidence type="ECO:0000256" key="9">
    <source>
        <dbReference type="PROSITE-ProRule" id="PRU00206"/>
    </source>
</evidence>
<dbReference type="PANTHER" id="PTHR12120">
    <property type="entry name" value="TNFR-CYS DOMAIN-CONTAINING PROTEIN"/>
    <property type="match status" value="1"/>
</dbReference>
<protein>
    <recommendedName>
        <fullName evidence="11">TNFR-Cys domain-containing protein</fullName>
    </recommendedName>
</protein>
<evidence type="ECO:0000313" key="13">
    <source>
        <dbReference type="Proteomes" id="UP000812440"/>
    </source>
</evidence>
<dbReference type="Gene3D" id="2.10.50.10">
    <property type="entry name" value="Tumor Necrosis Factor Receptor, subunit A, domain 2"/>
    <property type="match status" value="1"/>
</dbReference>
<dbReference type="PROSITE" id="PS00652">
    <property type="entry name" value="TNFR_NGFR_1"/>
    <property type="match status" value="2"/>
</dbReference>
<evidence type="ECO:0000256" key="8">
    <source>
        <dbReference type="ARBA" id="ARBA00023180"/>
    </source>
</evidence>
<comment type="subcellular location">
    <subcellularLocation>
        <location evidence="1">Membrane</location>
        <topology evidence="1">Single-pass membrane protein</topology>
    </subcellularLocation>
</comment>
<keyword evidence="13" id="KW-1185">Reference proteome</keyword>
<evidence type="ECO:0000259" key="11">
    <source>
        <dbReference type="PROSITE" id="PS50050"/>
    </source>
</evidence>
<keyword evidence="6 9" id="KW-1015">Disulfide bond</keyword>
<dbReference type="OrthoDB" id="10017617at2759"/>
<evidence type="ECO:0000256" key="4">
    <source>
        <dbReference type="ARBA" id="ARBA00022989"/>
    </source>
</evidence>
<evidence type="ECO:0000256" key="3">
    <source>
        <dbReference type="ARBA" id="ARBA00022737"/>
    </source>
</evidence>
<gene>
    <name evidence="12" type="ORF">GDO86_004629</name>
</gene>
<organism evidence="12 13">
    <name type="scientific">Hymenochirus boettgeri</name>
    <name type="common">Congo dwarf clawed frog</name>
    <dbReference type="NCBI Taxonomy" id="247094"/>
    <lineage>
        <taxon>Eukaryota</taxon>
        <taxon>Metazoa</taxon>
        <taxon>Chordata</taxon>
        <taxon>Craniata</taxon>
        <taxon>Vertebrata</taxon>
        <taxon>Euteleostomi</taxon>
        <taxon>Amphibia</taxon>
        <taxon>Batrachia</taxon>
        <taxon>Anura</taxon>
        <taxon>Pipoidea</taxon>
        <taxon>Pipidae</taxon>
        <taxon>Pipinae</taxon>
        <taxon>Hymenochirus</taxon>
    </lineage>
</organism>
<feature type="region of interest" description="Disordered" evidence="10">
    <location>
        <begin position="345"/>
        <end position="375"/>
    </location>
</feature>
<dbReference type="PANTHER" id="PTHR12120:SF1">
    <property type="entry name" value="TUMOR NECROSIS FACTOR RECEPTOR SUPERFAMILY MEMBER 19"/>
    <property type="match status" value="1"/>
</dbReference>
<dbReference type="PROSITE" id="PS50050">
    <property type="entry name" value="TNFR_NGFR_2"/>
    <property type="match status" value="2"/>
</dbReference>
<dbReference type="InterPro" id="IPR034047">
    <property type="entry name" value="TNFRSF19_N"/>
</dbReference>
<dbReference type="FunFam" id="2.10.50.10:FF:000003">
    <property type="entry name" value="Tumor necrosis factor receptor superfamily member 19"/>
    <property type="match status" value="1"/>
</dbReference>
<comment type="caution">
    <text evidence="12">The sequence shown here is derived from an EMBL/GenBank/DDBJ whole genome shotgun (WGS) entry which is preliminary data.</text>
</comment>
<dbReference type="GO" id="GO:0005886">
    <property type="term" value="C:plasma membrane"/>
    <property type="evidence" value="ECO:0007669"/>
    <property type="project" value="TreeGrafter"/>
</dbReference>
<comment type="caution">
    <text evidence="9">Lacks conserved residue(s) required for the propagation of feature annotation.</text>
</comment>
<evidence type="ECO:0000256" key="6">
    <source>
        <dbReference type="ARBA" id="ARBA00023157"/>
    </source>
</evidence>
<dbReference type="CDD" id="cd13418">
    <property type="entry name" value="TNFRSF19"/>
    <property type="match status" value="1"/>
</dbReference>
<feature type="repeat" description="TNFR-Cys" evidence="9">
    <location>
        <begin position="45"/>
        <end position="84"/>
    </location>
</feature>
<dbReference type="GO" id="GO:0038023">
    <property type="term" value="F:signaling receptor activity"/>
    <property type="evidence" value="ECO:0007669"/>
    <property type="project" value="InterPro"/>
</dbReference>
<feature type="domain" description="TNFR-Cys" evidence="11">
    <location>
        <begin position="45"/>
        <end position="84"/>
    </location>
</feature>
<evidence type="ECO:0000256" key="5">
    <source>
        <dbReference type="ARBA" id="ARBA00023136"/>
    </source>
</evidence>
<sequence>MYISLPSLSGLHTAERRRDFLSPSHTECRWQEKPQVSRSLAEVGDCREQEFFDNTGNCRPCQQCGPGKEPSKECGFGYGEDAQCLPCRPNRFKEDWGFQKCKPCLDCATVNRFQKANCTPTSNALCGECLPGFYRKSKLGGFQDMECVPCGDTPPPYEPHCNTKVNLVKIPSTASRSKRSQELQYTGSELLCFDRPQVTGHPIRTYCNCQHHPSQACGPVHLIPSLVVRTLQLGDIGCLFRSHSSLFERNEDSLTEMIPTFFGPVPHTSFSDIPENWPLMQTSGTDTTCACEPDLQCTGVDTDSLEAEELNIKRSLCHYSSRSSDIDREPSPVLKSSHSSQLLHLTACQAVDGTQTDEEEHSDSDEDKQVIQHNP</sequence>
<feature type="region of interest" description="Disordered" evidence="10">
    <location>
        <begin position="321"/>
        <end position="340"/>
    </location>
</feature>
<evidence type="ECO:0000313" key="12">
    <source>
        <dbReference type="EMBL" id="KAG8452899.1"/>
    </source>
</evidence>
<dbReference type="InterPro" id="IPR047526">
    <property type="entry name" value="TNR19/27/EDAR"/>
</dbReference>
<dbReference type="EMBL" id="JAACNH010000002">
    <property type="protein sequence ID" value="KAG8452899.1"/>
    <property type="molecule type" value="Genomic_DNA"/>
</dbReference>
<dbReference type="InterPro" id="IPR022342">
    <property type="entry name" value="TNFR_19"/>
</dbReference>
<keyword evidence="7" id="KW-0675">Receptor</keyword>
<feature type="disulfide bond" evidence="9">
    <location>
        <begin position="61"/>
        <end position="74"/>
    </location>
</feature>
<dbReference type="PRINTS" id="PR01969">
    <property type="entry name" value="TNFACTORR19"/>
</dbReference>
<keyword evidence="2" id="KW-0812">Transmembrane</keyword>
<keyword evidence="3" id="KW-0677">Repeat</keyword>
<accession>A0A8T2K6R6</accession>
<proteinExistence type="predicted"/>
<feature type="compositionally biased region" description="Acidic residues" evidence="10">
    <location>
        <begin position="355"/>
        <end position="366"/>
    </location>
</feature>
<dbReference type="GO" id="GO:0043123">
    <property type="term" value="P:positive regulation of canonical NF-kappaB signal transduction"/>
    <property type="evidence" value="ECO:0007669"/>
    <property type="project" value="InterPro"/>
</dbReference>
<evidence type="ECO:0000256" key="7">
    <source>
        <dbReference type="ARBA" id="ARBA00023170"/>
    </source>
</evidence>
<reference evidence="12" key="1">
    <citation type="thesis" date="2020" institute="ProQuest LLC" country="789 East Eisenhower Parkway, Ann Arbor, MI, USA">
        <title>Comparative Genomics and Chromosome Evolution.</title>
        <authorList>
            <person name="Mudd A.B."/>
        </authorList>
    </citation>
    <scope>NUCLEOTIDE SEQUENCE</scope>
    <source>
        <strain evidence="12">Female2</strain>
        <tissue evidence="12">Blood</tissue>
    </source>
</reference>
<keyword evidence="5" id="KW-0472">Membrane</keyword>
<dbReference type="AlphaFoldDB" id="A0A8T2K6R6"/>
<evidence type="ECO:0000256" key="2">
    <source>
        <dbReference type="ARBA" id="ARBA00022692"/>
    </source>
</evidence>
<evidence type="ECO:0000256" key="10">
    <source>
        <dbReference type="SAM" id="MobiDB-lite"/>
    </source>
</evidence>
<dbReference type="InterPro" id="IPR001368">
    <property type="entry name" value="TNFR/NGFR_Cys_rich_reg"/>
</dbReference>
<feature type="domain" description="TNFR-Cys" evidence="11">
    <location>
        <begin position="86"/>
        <end position="126"/>
    </location>
</feature>
<dbReference type="SMART" id="SM00208">
    <property type="entry name" value="TNFR"/>
    <property type="match status" value="2"/>
</dbReference>
<keyword evidence="8" id="KW-0325">Glycoprotein</keyword>
<dbReference type="Proteomes" id="UP000812440">
    <property type="component" value="Chromosome 2"/>
</dbReference>
<feature type="repeat" description="TNFR-Cys" evidence="9">
    <location>
        <begin position="86"/>
        <end position="126"/>
    </location>
</feature>
<name>A0A8T2K6R6_9PIPI</name>
<evidence type="ECO:0000256" key="1">
    <source>
        <dbReference type="ARBA" id="ARBA00004167"/>
    </source>
</evidence>
<keyword evidence="4" id="KW-1133">Transmembrane helix</keyword>